<protein>
    <recommendedName>
        <fullName evidence="3">SAM-dependent methyltransferase</fullName>
    </recommendedName>
</protein>
<dbReference type="EMBL" id="AP026803">
    <property type="protein sequence ID" value="BDR60520.1"/>
    <property type="molecule type" value="Genomic_DNA"/>
</dbReference>
<dbReference type="RefSeq" id="WP_317636780.1">
    <property type="nucleotide sequence ID" value="NZ_AP026803.1"/>
</dbReference>
<evidence type="ECO:0008006" key="3">
    <source>
        <dbReference type="Google" id="ProtNLM"/>
    </source>
</evidence>
<keyword evidence="2" id="KW-1185">Reference proteome</keyword>
<organism evidence="1 2">
    <name type="scientific">Lactobacillus xylocopicola</name>
    <dbReference type="NCBI Taxonomy" id="2976676"/>
    <lineage>
        <taxon>Bacteria</taxon>
        <taxon>Bacillati</taxon>
        <taxon>Bacillota</taxon>
        <taxon>Bacilli</taxon>
        <taxon>Lactobacillales</taxon>
        <taxon>Lactobacillaceae</taxon>
        <taxon>Lactobacillus</taxon>
    </lineage>
</organism>
<evidence type="ECO:0000313" key="1">
    <source>
        <dbReference type="EMBL" id="BDR60520.1"/>
    </source>
</evidence>
<gene>
    <name evidence="1" type="ORF">KIM322_07810</name>
</gene>
<proteinExistence type="predicted"/>
<evidence type="ECO:0000313" key="2">
    <source>
        <dbReference type="Proteomes" id="UP001321741"/>
    </source>
</evidence>
<name>A0ABN6SJQ4_9LACO</name>
<reference evidence="1 2" key="1">
    <citation type="journal article" date="2023" name="Microbiol. Spectr.">
        <title>Symbiosis of Carpenter Bees with Uncharacterized Lactic Acid Bacteria Showing NAD Auxotrophy.</title>
        <authorList>
            <person name="Kawasaki S."/>
            <person name="Ozawa K."/>
            <person name="Mori T."/>
            <person name="Yamamoto A."/>
            <person name="Ito M."/>
            <person name="Ohkuma M."/>
            <person name="Sakamoto M."/>
            <person name="Matsutani M."/>
        </authorList>
    </citation>
    <scope>NUCLEOTIDE SEQUENCE [LARGE SCALE GENOMIC DNA]</scope>
    <source>
        <strain evidence="1 2">Kim32-2</strain>
    </source>
</reference>
<accession>A0ABN6SJQ4</accession>
<dbReference type="Proteomes" id="UP001321741">
    <property type="component" value="Chromosome"/>
</dbReference>
<sequence length="254" mass="28029">MTSSKTNFLAKINELDAELADHEVHAQAKVVQELVATIAQAQIPATAPQALGFAPAELEQIMARTAPAKKTQVKVINQLFNSLRQFLAIHYGVWSVPNLTTARLIKDQLHIKQALEIMAGNALWSKALNLAGIATVATDSLEWAKTSKTGSRPSVAVIDASAPAAIERFAAVQLIICSWAPNFDHSDLEAVHAWRKYNPNAHLLFVGERNGATNSAAFWHSMHFLHSEGLQRINRSFNSFDFINEQIFELKHES</sequence>